<dbReference type="Gene3D" id="1.10.10.10">
    <property type="entry name" value="Winged helix-like DNA-binding domain superfamily/Winged helix DNA-binding domain"/>
    <property type="match status" value="1"/>
</dbReference>
<comment type="caution">
    <text evidence="2">The sequence shown here is derived from an EMBL/GenBank/DDBJ whole genome shotgun (WGS) entry which is preliminary data.</text>
</comment>
<dbReference type="InterPro" id="IPR013324">
    <property type="entry name" value="RNA_pol_sigma_r3/r4-like"/>
</dbReference>
<dbReference type="GO" id="GO:0006352">
    <property type="term" value="P:DNA-templated transcription initiation"/>
    <property type="evidence" value="ECO:0007669"/>
    <property type="project" value="InterPro"/>
</dbReference>
<reference evidence="2" key="1">
    <citation type="journal article" date="2015" name="Nature">
        <title>Complex archaea that bridge the gap between prokaryotes and eukaryotes.</title>
        <authorList>
            <person name="Spang A."/>
            <person name="Saw J.H."/>
            <person name="Jorgensen S.L."/>
            <person name="Zaremba-Niedzwiedzka K."/>
            <person name="Martijn J."/>
            <person name="Lind A.E."/>
            <person name="van Eijk R."/>
            <person name="Schleper C."/>
            <person name="Guy L."/>
            <person name="Ettema T.J."/>
        </authorList>
    </citation>
    <scope>NUCLEOTIDE SEQUENCE</scope>
</reference>
<dbReference type="SUPFAM" id="SSF88659">
    <property type="entry name" value="Sigma3 and sigma4 domains of RNA polymerase sigma factors"/>
    <property type="match status" value="1"/>
</dbReference>
<name>A0A0F9AGL6_9ZZZZ</name>
<evidence type="ECO:0000313" key="2">
    <source>
        <dbReference type="EMBL" id="KKL08565.1"/>
    </source>
</evidence>
<feature type="non-terminal residue" evidence="2">
    <location>
        <position position="1"/>
    </location>
</feature>
<gene>
    <name evidence="2" type="ORF">LCGC14_2574580</name>
</gene>
<protein>
    <recommendedName>
        <fullName evidence="1">RNA polymerase sigma-70 region 4 domain-containing protein</fullName>
    </recommendedName>
</protein>
<dbReference type="GO" id="GO:0003700">
    <property type="term" value="F:DNA-binding transcription factor activity"/>
    <property type="evidence" value="ECO:0007669"/>
    <property type="project" value="InterPro"/>
</dbReference>
<dbReference type="Pfam" id="PF04545">
    <property type="entry name" value="Sigma70_r4"/>
    <property type="match status" value="1"/>
</dbReference>
<feature type="domain" description="RNA polymerase sigma-70 region 4" evidence="1">
    <location>
        <begin position="27"/>
        <end position="72"/>
    </location>
</feature>
<sequence length="172" mass="19524">RRDEQHQIQREALAEALAGLIEKFKESLNFRDLQVFEMIFYSQLRNKDVARILGLTTAQVGMIKHRSLEHLRRRLAGPSGGEGIGEESPALLTEVWESRRPSCPKRSTIGAYVLGTLDDAWHDYVDFHLNRLGCRFCLANLEDLQRHSGGVAGQALRERIMESTVGWLPAQQ</sequence>
<organism evidence="2">
    <name type="scientific">marine sediment metagenome</name>
    <dbReference type="NCBI Taxonomy" id="412755"/>
    <lineage>
        <taxon>unclassified sequences</taxon>
        <taxon>metagenomes</taxon>
        <taxon>ecological metagenomes</taxon>
    </lineage>
</organism>
<dbReference type="EMBL" id="LAZR01042830">
    <property type="protein sequence ID" value="KKL08565.1"/>
    <property type="molecule type" value="Genomic_DNA"/>
</dbReference>
<proteinExistence type="predicted"/>
<dbReference type="InterPro" id="IPR007630">
    <property type="entry name" value="RNA_pol_sigma70_r4"/>
</dbReference>
<dbReference type="AlphaFoldDB" id="A0A0F9AGL6"/>
<dbReference type="InterPro" id="IPR036388">
    <property type="entry name" value="WH-like_DNA-bd_sf"/>
</dbReference>
<accession>A0A0F9AGL6</accession>
<evidence type="ECO:0000259" key="1">
    <source>
        <dbReference type="Pfam" id="PF04545"/>
    </source>
</evidence>